<keyword evidence="4" id="KW-1185">Reference proteome</keyword>
<dbReference type="Pfam" id="PF00620">
    <property type="entry name" value="RhoGAP"/>
    <property type="match status" value="1"/>
</dbReference>
<proteinExistence type="predicted"/>
<dbReference type="KEGG" id="eiv:EIN_094920"/>
<dbReference type="GeneID" id="14886470"/>
<evidence type="ECO:0000259" key="2">
    <source>
        <dbReference type="PROSITE" id="PS50238"/>
    </source>
</evidence>
<dbReference type="VEuPathDB" id="AmoebaDB:EIN_094920"/>
<dbReference type="InterPro" id="IPR000198">
    <property type="entry name" value="RhoGAP_dom"/>
</dbReference>
<feature type="compositionally biased region" description="Polar residues" evidence="1">
    <location>
        <begin position="456"/>
        <end position="483"/>
    </location>
</feature>
<dbReference type="Gene3D" id="1.10.555.10">
    <property type="entry name" value="Rho GTPase activation protein"/>
    <property type="match status" value="1"/>
</dbReference>
<dbReference type="CDD" id="cd00159">
    <property type="entry name" value="RhoGAP"/>
    <property type="match status" value="1"/>
</dbReference>
<dbReference type="GO" id="GO:0007165">
    <property type="term" value="P:signal transduction"/>
    <property type="evidence" value="ECO:0007669"/>
    <property type="project" value="InterPro"/>
</dbReference>
<accession>A0A0A1U036</accession>
<organism evidence="3 4">
    <name type="scientific">Entamoeba invadens IP1</name>
    <dbReference type="NCBI Taxonomy" id="370355"/>
    <lineage>
        <taxon>Eukaryota</taxon>
        <taxon>Amoebozoa</taxon>
        <taxon>Evosea</taxon>
        <taxon>Archamoebae</taxon>
        <taxon>Mastigamoebida</taxon>
        <taxon>Entamoebidae</taxon>
        <taxon>Entamoeba</taxon>
    </lineage>
</organism>
<dbReference type="AlphaFoldDB" id="A0A0A1U036"/>
<dbReference type="GO" id="GO:0005096">
    <property type="term" value="F:GTPase activator activity"/>
    <property type="evidence" value="ECO:0007669"/>
    <property type="project" value="TreeGrafter"/>
</dbReference>
<protein>
    <recommendedName>
        <fullName evidence="2">Rho-GAP domain-containing protein</fullName>
    </recommendedName>
</protein>
<dbReference type="EMBL" id="KB206860">
    <property type="protein sequence ID" value="ELP87255.1"/>
    <property type="molecule type" value="Genomic_DNA"/>
</dbReference>
<evidence type="ECO:0000313" key="4">
    <source>
        <dbReference type="Proteomes" id="UP000014680"/>
    </source>
</evidence>
<dbReference type="OrthoDB" id="29546at2759"/>
<dbReference type="PANTHER" id="PTHR23179">
    <property type="entry name" value="T-CELL ACTIVATION RHO GTPASE ACTIVATING PROTEIN-RELATED"/>
    <property type="match status" value="1"/>
</dbReference>
<dbReference type="RefSeq" id="XP_004254026.1">
    <property type="nucleotide sequence ID" value="XM_004253978.1"/>
</dbReference>
<feature type="region of interest" description="Disordered" evidence="1">
    <location>
        <begin position="438"/>
        <end position="492"/>
    </location>
</feature>
<evidence type="ECO:0000313" key="3">
    <source>
        <dbReference type="EMBL" id="ELP87255.1"/>
    </source>
</evidence>
<gene>
    <name evidence="3" type="ORF">EIN_094920</name>
</gene>
<dbReference type="PANTHER" id="PTHR23179:SF3">
    <property type="entry name" value="RHO GTPASE-ACTIVATING PROTEIN 20"/>
    <property type="match status" value="1"/>
</dbReference>
<dbReference type="InterPro" id="IPR008936">
    <property type="entry name" value="Rho_GTPase_activation_prot"/>
</dbReference>
<evidence type="ECO:0000256" key="1">
    <source>
        <dbReference type="SAM" id="MobiDB-lite"/>
    </source>
</evidence>
<dbReference type="SUPFAM" id="SSF48350">
    <property type="entry name" value="GTPase activation domain, GAP"/>
    <property type="match status" value="1"/>
</dbReference>
<feature type="domain" description="Rho-GAP" evidence="2">
    <location>
        <begin position="223"/>
        <end position="404"/>
    </location>
</feature>
<dbReference type="PROSITE" id="PS50238">
    <property type="entry name" value="RHOGAP"/>
    <property type="match status" value="1"/>
</dbReference>
<reference evidence="3 4" key="1">
    <citation type="submission" date="2012-10" db="EMBL/GenBank/DDBJ databases">
        <authorList>
            <person name="Zafar N."/>
            <person name="Inman J."/>
            <person name="Hall N."/>
            <person name="Lorenzi H."/>
            <person name="Caler E."/>
        </authorList>
    </citation>
    <scope>NUCLEOTIDE SEQUENCE [LARGE SCALE GENOMIC DNA]</scope>
    <source>
        <strain evidence="3 4">IP1</strain>
    </source>
</reference>
<name>A0A0A1U036_ENTIV</name>
<sequence>MASVLDTLKTKTERVVNAAANAVDKKECTESEYANSKLKALDDYENYIKKTKNFTNKILEAYTVVIDQLGNLSDLQQNFFSTRDTTQEQKDATTFETNFLLFVQGNFLILKEEVTKCVIKQSDTLLKEISDVKQTFTRNMRKPVDTLETMTVMKYQLDNIFELRNYIIRTQPYKIYNTFGNNFEEFYKTNSNVNDLIKKIADKEKVIPTLHLKNTLYVGQLLVEILDAECRNKDEVPKLVEQMINIVETKYVDYEGLFRTTGSVKMMNEIYHRMTVTNLDELGYDTITYMLKTFTRDLPGMLLSSSVSQDLLSVYKRSTDRVERIEYLTKLFANDNWMAKEKITYFKAICQMCHTISQNAEKNLMNEKNLAVCWTPTMFNVLTDDIGQYIEMLTFIIKESDFIFGKKECANDSKSMTTTTRPKNMCVSCQNETLSSSPRVALKMPKVPPQRDRMLKSQQSSLNTTNLTQPVNGGVKQNRQASPPTLPHRAPK</sequence>
<dbReference type="SMART" id="SM00324">
    <property type="entry name" value="RhoGAP"/>
    <property type="match status" value="1"/>
</dbReference>
<dbReference type="Proteomes" id="UP000014680">
    <property type="component" value="Unassembled WGS sequence"/>
</dbReference>